<dbReference type="WBParaSite" id="nRc.2.0.1.t19099-RA">
    <property type="protein sequence ID" value="nRc.2.0.1.t19099-RA"/>
    <property type="gene ID" value="nRc.2.0.1.g19099"/>
</dbReference>
<name>A0A915IZ35_ROMCU</name>
<keyword evidence="1" id="KW-1185">Reference proteome</keyword>
<evidence type="ECO:0000313" key="1">
    <source>
        <dbReference type="Proteomes" id="UP000887565"/>
    </source>
</evidence>
<proteinExistence type="predicted"/>
<reference evidence="2" key="1">
    <citation type="submission" date="2022-11" db="UniProtKB">
        <authorList>
            <consortium name="WormBaseParasite"/>
        </authorList>
    </citation>
    <scope>IDENTIFICATION</scope>
</reference>
<evidence type="ECO:0000313" key="2">
    <source>
        <dbReference type="WBParaSite" id="nRc.2.0.1.t19099-RA"/>
    </source>
</evidence>
<dbReference type="AlphaFoldDB" id="A0A915IZ35"/>
<dbReference type="Proteomes" id="UP000887565">
    <property type="component" value="Unplaced"/>
</dbReference>
<sequence length="81" mass="9000">MDFVTVYGVRHDVVVRFVEVKFNFILYCSISLGMRVCSLVLEMSKTSWAQTLTISSKSTTFSPGIGLLDACGRFILAPMDV</sequence>
<protein>
    <submittedName>
        <fullName evidence="2">Uncharacterized protein</fullName>
    </submittedName>
</protein>
<organism evidence="1 2">
    <name type="scientific">Romanomermis culicivorax</name>
    <name type="common">Nematode worm</name>
    <dbReference type="NCBI Taxonomy" id="13658"/>
    <lineage>
        <taxon>Eukaryota</taxon>
        <taxon>Metazoa</taxon>
        <taxon>Ecdysozoa</taxon>
        <taxon>Nematoda</taxon>
        <taxon>Enoplea</taxon>
        <taxon>Dorylaimia</taxon>
        <taxon>Mermithida</taxon>
        <taxon>Mermithoidea</taxon>
        <taxon>Mermithidae</taxon>
        <taxon>Romanomermis</taxon>
    </lineage>
</organism>
<accession>A0A915IZ35</accession>